<dbReference type="InterPro" id="IPR036987">
    <property type="entry name" value="SRA-YDG_sf"/>
</dbReference>
<dbReference type="SUPFAM" id="SSF82199">
    <property type="entry name" value="SET domain"/>
    <property type="match status" value="1"/>
</dbReference>
<dbReference type="PROSITE" id="PS50280">
    <property type="entry name" value="SET"/>
    <property type="match status" value="1"/>
</dbReference>
<dbReference type="EMBL" id="JANAVB010042218">
    <property type="protein sequence ID" value="KAJ6794578.1"/>
    <property type="molecule type" value="Genomic_DNA"/>
</dbReference>
<dbReference type="PROSITE" id="PS50867">
    <property type="entry name" value="PRE_SET"/>
    <property type="match status" value="1"/>
</dbReference>
<sequence>MLTLPGKDTNFALLFPERTQTSLSLLQFSAAMADPSPSSPVLDLNIVPYQFLSPKLELSPKPEPIELPNPNPNPNFIPEVHTPLQQLSPSSGGEDDLFAEYFRLAQIFLANYRSGGGGGGVGGGVGSGGAIMPTAGTSSAVVVSKKSRGRSGEMVRVSSLTPQDQSYFRDLIRRTRITFESLRLLVLRDEDRSGAAALGPLAAKRGRPDLKSAALMKNRDLWLNRDKRIIGSIPGINVGDIYFFRMEICVIGLHGQVQAGIDYVPASLSSSGEPVATSIIVSGGYEDDDDKGYELIYTGQGGQDRNAHKHCIDQKLQRGNLGLERSMAYGIEIRVIRGIKCDKSPTGKVYVYDGLYKIVDCWFDVGKSGFSVYKYKLLRIEGQEEMGSLMMKLAEELKVNPLSVRPKGYVTLDMSMGKEKVAVSLFNDIDDDRDPLLFEYLTCPAYPPRFREKIFGDHGGGCQCVRNCTVDCYCAKLNGGEFAYDGGGFLLRGKPVVYECGPFCRCPPSCPNRVSQKGVKNRLEVFRSLETGWGVRSLDLIRAGAFICEFSGVVLTKQQAEAISVNGEGFVCPNRFPGRWVEWGDISDVFPDYMPPSLPSLPGLDFSIDVSRARNVACYISHSYSPNVFVQFVLYDHYNVAFPHLMIFALENIPPLRELSIDYGMAEELVGKLTL</sequence>
<dbReference type="SMART" id="SM00466">
    <property type="entry name" value="SRA"/>
    <property type="match status" value="1"/>
</dbReference>
<dbReference type="SMART" id="SM00317">
    <property type="entry name" value="SET"/>
    <property type="match status" value="1"/>
</dbReference>
<dbReference type="AlphaFoldDB" id="A0AAX6DS54"/>
<evidence type="ECO:0000259" key="7">
    <source>
        <dbReference type="PROSITE" id="PS50867"/>
    </source>
</evidence>
<dbReference type="GO" id="GO:0008270">
    <property type="term" value="F:zinc ion binding"/>
    <property type="evidence" value="ECO:0007669"/>
    <property type="project" value="InterPro"/>
</dbReference>
<evidence type="ECO:0000256" key="5">
    <source>
        <dbReference type="PROSITE-ProRule" id="PRU00358"/>
    </source>
</evidence>
<evidence type="ECO:0000313" key="9">
    <source>
        <dbReference type="EMBL" id="KAJ6794578.1"/>
    </source>
</evidence>
<dbReference type="GO" id="GO:0042054">
    <property type="term" value="F:histone methyltransferase activity"/>
    <property type="evidence" value="ECO:0007669"/>
    <property type="project" value="InterPro"/>
</dbReference>
<dbReference type="Proteomes" id="UP001140949">
    <property type="component" value="Unassembled WGS sequence"/>
</dbReference>
<evidence type="ECO:0000259" key="6">
    <source>
        <dbReference type="PROSITE" id="PS50280"/>
    </source>
</evidence>
<accession>A0AAX6DS54</accession>
<dbReference type="InterPro" id="IPR007728">
    <property type="entry name" value="Pre-SET_dom"/>
</dbReference>
<dbReference type="Pfam" id="PF00856">
    <property type="entry name" value="SET"/>
    <property type="match status" value="1"/>
</dbReference>
<evidence type="ECO:0000259" key="8">
    <source>
        <dbReference type="PROSITE" id="PS51015"/>
    </source>
</evidence>
<feature type="domain" description="Pre-SET" evidence="7">
    <location>
        <begin position="460"/>
        <end position="518"/>
    </location>
</feature>
<reference evidence="9" key="1">
    <citation type="journal article" date="2023" name="GigaByte">
        <title>Genome assembly of the bearded iris, Iris pallida Lam.</title>
        <authorList>
            <person name="Bruccoleri R.E."/>
            <person name="Oakeley E.J."/>
            <person name="Faust A.M.E."/>
            <person name="Altorfer M."/>
            <person name="Dessus-Babus S."/>
            <person name="Burckhardt D."/>
            <person name="Oertli M."/>
            <person name="Naumann U."/>
            <person name="Petersen F."/>
            <person name="Wong J."/>
        </authorList>
    </citation>
    <scope>NUCLEOTIDE SEQUENCE</scope>
    <source>
        <strain evidence="9">GSM-AAB239-AS_SAM_17_03QT</strain>
    </source>
</reference>
<dbReference type="Pfam" id="PF05033">
    <property type="entry name" value="Pre-SET"/>
    <property type="match status" value="1"/>
</dbReference>
<evidence type="ECO:0000256" key="4">
    <source>
        <dbReference type="ARBA" id="ARBA00023242"/>
    </source>
</evidence>
<name>A0AAX6DS54_IRIPA</name>
<dbReference type="PANTHER" id="PTHR45660">
    <property type="entry name" value="HISTONE-LYSINE N-METHYLTRANSFERASE SETMAR"/>
    <property type="match status" value="1"/>
</dbReference>
<dbReference type="InterPro" id="IPR046341">
    <property type="entry name" value="SET_dom_sf"/>
</dbReference>
<evidence type="ECO:0000256" key="1">
    <source>
        <dbReference type="ARBA" id="ARBA00004286"/>
    </source>
</evidence>
<dbReference type="GO" id="GO:0003690">
    <property type="term" value="F:double-stranded DNA binding"/>
    <property type="evidence" value="ECO:0007669"/>
    <property type="project" value="TreeGrafter"/>
</dbReference>
<dbReference type="GO" id="GO:0005694">
    <property type="term" value="C:chromosome"/>
    <property type="evidence" value="ECO:0007669"/>
    <property type="project" value="UniProtKB-SubCell"/>
</dbReference>
<proteinExistence type="predicted"/>
<keyword evidence="4 5" id="KW-0539">Nucleus</keyword>
<keyword evidence="3" id="KW-0156">Chromatin regulator</keyword>
<dbReference type="PROSITE" id="PS51015">
    <property type="entry name" value="YDG"/>
    <property type="match status" value="1"/>
</dbReference>
<evidence type="ECO:0000313" key="10">
    <source>
        <dbReference type="Proteomes" id="UP001140949"/>
    </source>
</evidence>
<dbReference type="InterPro" id="IPR003105">
    <property type="entry name" value="SRA_YDG"/>
</dbReference>
<dbReference type="Pfam" id="PF02182">
    <property type="entry name" value="SAD_SRA"/>
    <property type="match status" value="1"/>
</dbReference>
<organism evidence="9 10">
    <name type="scientific">Iris pallida</name>
    <name type="common">Sweet iris</name>
    <dbReference type="NCBI Taxonomy" id="29817"/>
    <lineage>
        <taxon>Eukaryota</taxon>
        <taxon>Viridiplantae</taxon>
        <taxon>Streptophyta</taxon>
        <taxon>Embryophyta</taxon>
        <taxon>Tracheophyta</taxon>
        <taxon>Spermatophyta</taxon>
        <taxon>Magnoliopsida</taxon>
        <taxon>Liliopsida</taxon>
        <taxon>Asparagales</taxon>
        <taxon>Iridaceae</taxon>
        <taxon>Iridoideae</taxon>
        <taxon>Irideae</taxon>
        <taxon>Iris</taxon>
    </lineage>
</organism>
<dbReference type="InterPro" id="IPR051357">
    <property type="entry name" value="H3K9_HMTase_SUVAR3-9"/>
</dbReference>
<dbReference type="InterPro" id="IPR025794">
    <property type="entry name" value="H3-K9-MeTrfase_plant"/>
</dbReference>
<feature type="domain" description="YDG" evidence="8">
    <location>
        <begin position="231"/>
        <end position="379"/>
    </location>
</feature>
<dbReference type="PROSITE" id="PS51575">
    <property type="entry name" value="SAM_MT43_SUVAR39_2"/>
    <property type="match status" value="1"/>
</dbReference>
<dbReference type="SMART" id="SM00468">
    <property type="entry name" value="PreSET"/>
    <property type="match status" value="1"/>
</dbReference>
<dbReference type="InterPro" id="IPR001214">
    <property type="entry name" value="SET_dom"/>
</dbReference>
<protein>
    <submittedName>
        <fullName evidence="9">Histone-lysine N-methyltransferase family member SUVH9-like</fullName>
    </submittedName>
</protein>
<dbReference type="PANTHER" id="PTHR45660:SF3">
    <property type="entry name" value="HISTONE-LYSINE N-METHYLTRANSFERASE FAMILY MEMBER SUVH9"/>
    <property type="match status" value="1"/>
</dbReference>
<comment type="caution">
    <text evidence="9">The sequence shown here is derived from an EMBL/GenBank/DDBJ whole genome shotgun (WGS) entry which is preliminary data.</text>
</comment>
<comment type="subcellular location">
    <subcellularLocation>
        <location evidence="1">Chromosome</location>
    </subcellularLocation>
    <subcellularLocation>
        <location evidence="5">Nucleus</location>
    </subcellularLocation>
</comment>
<dbReference type="InterPro" id="IPR015947">
    <property type="entry name" value="PUA-like_sf"/>
</dbReference>
<keyword evidence="10" id="KW-1185">Reference proteome</keyword>
<dbReference type="Gene3D" id="2.30.280.10">
    <property type="entry name" value="SRA-YDG"/>
    <property type="match status" value="1"/>
</dbReference>
<evidence type="ECO:0000256" key="2">
    <source>
        <dbReference type="ARBA" id="ARBA00022454"/>
    </source>
</evidence>
<keyword evidence="2" id="KW-0158">Chromosome</keyword>
<dbReference type="Gene3D" id="2.170.270.10">
    <property type="entry name" value="SET domain"/>
    <property type="match status" value="1"/>
</dbReference>
<dbReference type="SUPFAM" id="SSF88697">
    <property type="entry name" value="PUA domain-like"/>
    <property type="match status" value="1"/>
</dbReference>
<evidence type="ECO:0000256" key="3">
    <source>
        <dbReference type="ARBA" id="ARBA00022853"/>
    </source>
</evidence>
<gene>
    <name evidence="9" type="ORF">M6B38_230710</name>
</gene>
<reference evidence="9" key="2">
    <citation type="submission" date="2023-04" db="EMBL/GenBank/DDBJ databases">
        <authorList>
            <person name="Bruccoleri R.E."/>
            <person name="Oakeley E.J."/>
            <person name="Faust A.-M."/>
            <person name="Dessus-Babus S."/>
            <person name="Altorfer M."/>
            <person name="Burckhardt D."/>
            <person name="Oertli M."/>
            <person name="Naumann U."/>
            <person name="Petersen F."/>
            <person name="Wong J."/>
        </authorList>
    </citation>
    <scope>NUCLEOTIDE SEQUENCE</scope>
    <source>
        <strain evidence="9">GSM-AAB239-AS_SAM_17_03QT</strain>
        <tissue evidence="9">Leaf</tissue>
    </source>
</reference>
<dbReference type="GO" id="GO:0005634">
    <property type="term" value="C:nucleus"/>
    <property type="evidence" value="ECO:0007669"/>
    <property type="project" value="UniProtKB-SubCell"/>
</dbReference>
<feature type="domain" description="SET" evidence="6">
    <location>
        <begin position="521"/>
        <end position="664"/>
    </location>
</feature>